<sequence length="102" mass="11487">MSLKKEPIKGKPQVKVTFTLPKELTESVKSVALVGDFNEWNPKTTAMKKLPRGGYYVSLNLQKGRNYQFRYLLDGGRWLNDPAADAYAFSSFAHTDNCVVTV</sequence>
<evidence type="ECO:0000313" key="3">
    <source>
        <dbReference type="Proteomes" id="UP000179243"/>
    </source>
</evidence>
<dbReference type="InterPro" id="IPR013783">
    <property type="entry name" value="Ig-like_fold"/>
</dbReference>
<reference evidence="2 3" key="1">
    <citation type="journal article" date="2016" name="Nat. Commun.">
        <title>Thousands of microbial genomes shed light on interconnected biogeochemical processes in an aquifer system.</title>
        <authorList>
            <person name="Anantharaman K."/>
            <person name="Brown C.T."/>
            <person name="Hug L.A."/>
            <person name="Sharon I."/>
            <person name="Castelle C.J."/>
            <person name="Probst A.J."/>
            <person name="Thomas B.C."/>
            <person name="Singh A."/>
            <person name="Wilkins M.J."/>
            <person name="Karaoz U."/>
            <person name="Brodie E.L."/>
            <person name="Williams K.H."/>
            <person name="Hubbard S.S."/>
            <person name="Banfield J.F."/>
        </authorList>
    </citation>
    <scope>NUCLEOTIDE SEQUENCE [LARGE SCALE GENOMIC DNA]</scope>
</reference>
<accession>A0A1F7FFB0</accession>
<name>A0A1F7FFB0_UNCRA</name>
<dbReference type="AlphaFoldDB" id="A0A1F7FFB0"/>
<protein>
    <submittedName>
        <fullName evidence="2">Glycoside hydrolase</fullName>
    </submittedName>
</protein>
<dbReference type="GO" id="GO:2001070">
    <property type="term" value="F:starch binding"/>
    <property type="evidence" value="ECO:0007669"/>
    <property type="project" value="InterPro"/>
</dbReference>
<dbReference type="GO" id="GO:0004553">
    <property type="term" value="F:hydrolase activity, hydrolyzing O-glycosyl compounds"/>
    <property type="evidence" value="ECO:0007669"/>
    <property type="project" value="InterPro"/>
</dbReference>
<dbReference type="SUPFAM" id="SSF81296">
    <property type="entry name" value="E set domains"/>
    <property type="match status" value="1"/>
</dbReference>
<dbReference type="PROSITE" id="PS51166">
    <property type="entry name" value="CBM20"/>
    <property type="match status" value="1"/>
</dbReference>
<gene>
    <name evidence="2" type="ORF">A2519_03635</name>
</gene>
<dbReference type="InterPro" id="IPR002044">
    <property type="entry name" value="CBM20"/>
</dbReference>
<dbReference type="Gene3D" id="2.60.40.10">
    <property type="entry name" value="Immunoglobulins"/>
    <property type="match status" value="1"/>
</dbReference>
<evidence type="ECO:0000259" key="1">
    <source>
        <dbReference type="PROSITE" id="PS51166"/>
    </source>
</evidence>
<dbReference type="InterPro" id="IPR004193">
    <property type="entry name" value="Glyco_hydro_13_N"/>
</dbReference>
<evidence type="ECO:0000313" key="2">
    <source>
        <dbReference type="EMBL" id="OGK05375.1"/>
    </source>
</evidence>
<organism evidence="2 3">
    <name type="scientific">Candidatus Raymondbacteria bacterium RIFOXYD12_FULL_49_13</name>
    <dbReference type="NCBI Taxonomy" id="1817890"/>
    <lineage>
        <taxon>Bacteria</taxon>
        <taxon>Raymondiibacteriota</taxon>
    </lineage>
</organism>
<dbReference type="Pfam" id="PF02922">
    <property type="entry name" value="CBM_48"/>
    <property type="match status" value="1"/>
</dbReference>
<dbReference type="InterPro" id="IPR014756">
    <property type="entry name" value="Ig_E-set"/>
</dbReference>
<comment type="caution">
    <text evidence="2">The sequence shown here is derived from an EMBL/GenBank/DDBJ whole genome shotgun (WGS) entry which is preliminary data.</text>
</comment>
<dbReference type="EMBL" id="MFYX01000057">
    <property type="protein sequence ID" value="OGK05375.1"/>
    <property type="molecule type" value="Genomic_DNA"/>
</dbReference>
<proteinExistence type="predicted"/>
<dbReference type="CDD" id="cd07184">
    <property type="entry name" value="E_set_Isoamylase_like_N"/>
    <property type="match status" value="1"/>
</dbReference>
<keyword evidence="2" id="KW-0378">Hydrolase</keyword>
<dbReference type="Proteomes" id="UP000179243">
    <property type="component" value="Unassembled WGS sequence"/>
</dbReference>
<feature type="domain" description="CBM20" evidence="1">
    <location>
        <begin position="8"/>
        <end position="102"/>
    </location>
</feature>
<dbReference type="GO" id="GO:0005975">
    <property type="term" value="P:carbohydrate metabolic process"/>
    <property type="evidence" value="ECO:0007669"/>
    <property type="project" value="InterPro"/>
</dbReference>